<name>A0A645GPX6_9ZZZZ</name>
<dbReference type="EMBL" id="VSSQ01075404">
    <property type="protein sequence ID" value="MPN26014.1"/>
    <property type="molecule type" value="Genomic_DNA"/>
</dbReference>
<evidence type="ECO:0000313" key="1">
    <source>
        <dbReference type="EMBL" id="MPN26014.1"/>
    </source>
</evidence>
<sequence length="76" mass="8145">MNMITAATMVPFFPYFDLVKVNSSSAFMTAVTLPRSRLFRSSGIMLLPSKADSADTVPVPLGTALLQSALHTRLAA</sequence>
<comment type="caution">
    <text evidence="1">The sequence shown here is derived from an EMBL/GenBank/DDBJ whole genome shotgun (WGS) entry which is preliminary data.</text>
</comment>
<reference evidence="1" key="1">
    <citation type="submission" date="2019-08" db="EMBL/GenBank/DDBJ databases">
        <authorList>
            <person name="Kucharzyk K."/>
            <person name="Murdoch R.W."/>
            <person name="Higgins S."/>
            <person name="Loffler F."/>
        </authorList>
    </citation>
    <scope>NUCLEOTIDE SEQUENCE</scope>
</reference>
<gene>
    <name evidence="1" type="ORF">SDC9_173436</name>
</gene>
<proteinExistence type="predicted"/>
<accession>A0A645GPX6</accession>
<organism evidence="1">
    <name type="scientific">bioreactor metagenome</name>
    <dbReference type="NCBI Taxonomy" id="1076179"/>
    <lineage>
        <taxon>unclassified sequences</taxon>
        <taxon>metagenomes</taxon>
        <taxon>ecological metagenomes</taxon>
    </lineage>
</organism>
<dbReference type="AlphaFoldDB" id="A0A645GPX6"/>
<protein>
    <submittedName>
        <fullName evidence="1">Uncharacterized protein</fullName>
    </submittedName>
</protein>